<evidence type="ECO:0000313" key="2">
    <source>
        <dbReference type="EMBL" id="OWR04366.1"/>
    </source>
</evidence>
<accession>A0A254N8N0</accession>
<dbReference type="AlphaFoldDB" id="A0A254N8N0"/>
<protein>
    <submittedName>
        <fullName evidence="2">Uncharacterized protein</fullName>
    </submittedName>
</protein>
<evidence type="ECO:0000313" key="3">
    <source>
        <dbReference type="Proteomes" id="UP000197446"/>
    </source>
</evidence>
<reference evidence="2 3" key="1">
    <citation type="journal article" date="2007" name="Int. J. Syst. Evol. Microbiol.">
        <title>Description of Pelomonas aquatica sp. nov. and Pelomonas puraquae sp. nov., isolated from industrial and haemodialysis water.</title>
        <authorList>
            <person name="Gomila M."/>
            <person name="Bowien B."/>
            <person name="Falsen E."/>
            <person name="Moore E.R."/>
            <person name="Lalucat J."/>
        </authorList>
    </citation>
    <scope>NUCLEOTIDE SEQUENCE [LARGE SCALE GENOMIC DNA]</scope>
    <source>
        <strain evidence="2 3">CCUG 52769</strain>
    </source>
</reference>
<dbReference type="EMBL" id="NISI01000002">
    <property type="protein sequence ID" value="OWR04366.1"/>
    <property type="molecule type" value="Genomic_DNA"/>
</dbReference>
<evidence type="ECO:0000256" key="1">
    <source>
        <dbReference type="SAM" id="MobiDB-lite"/>
    </source>
</evidence>
<comment type="caution">
    <text evidence="2">The sequence shown here is derived from an EMBL/GenBank/DDBJ whole genome shotgun (WGS) entry which is preliminary data.</text>
</comment>
<dbReference type="OrthoDB" id="8820698at2"/>
<sequence>MTVISSTAGITIGQWQSFAAVDRTVTPAAAVRVGSTRFAASGAAGASDTYADPRLSAAPRAMNSLWAAPERSGDTISRLMAGNRSTRVYNLGEQWRGLGGALLRQLAATGQGYQQTRANDPASFDDPGALARLSPEMRAQHADEVASAQAAALADVGKEASTAELQLRLQSGRTVTLRLADSLGFSSAGTQVSIEASAPLSAQERDAVQGLADGLDRALAALGQPDVAELDLGGLLGYDRQVIAGLDLTVNSAMQGQFLESFELHAGGEKPSVLLRGVDGEMRLSVDARTAVATSPAARGEALQAVLKRVGAAGERGQANAALVEQMKSALVQLQTAVAGSATGSRSAGFGGLADFEASFGGQTWRTNAGGTHRQGGQVAYQLRQTTEGGGGVAGGRQTFSESLTADFKASPRGGMLDVSTGHYIATQVRDRSTVTTLLEALPGGRQRVRRETEGEQSRVVTTYEGGRAVRQRRDPPQPVAARLPG</sequence>
<feature type="region of interest" description="Disordered" evidence="1">
    <location>
        <begin position="446"/>
        <end position="486"/>
    </location>
</feature>
<keyword evidence="3" id="KW-1185">Reference proteome</keyword>
<gene>
    <name evidence="2" type="ORF">CDO81_07150</name>
</gene>
<name>A0A254N8N0_9BURK</name>
<organism evidence="2 3">
    <name type="scientific">Roseateles puraquae</name>
    <dbReference type="NCBI Taxonomy" id="431059"/>
    <lineage>
        <taxon>Bacteria</taxon>
        <taxon>Pseudomonadati</taxon>
        <taxon>Pseudomonadota</taxon>
        <taxon>Betaproteobacteria</taxon>
        <taxon>Burkholderiales</taxon>
        <taxon>Sphaerotilaceae</taxon>
        <taxon>Roseateles</taxon>
    </lineage>
</organism>
<proteinExistence type="predicted"/>
<dbReference type="Proteomes" id="UP000197446">
    <property type="component" value="Unassembled WGS sequence"/>
</dbReference>
<dbReference type="RefSeq" id="WP_088482504.1">
    <property type="nucleotide sequence ID" value="NZ_JBCNLH010000005.1"/>
</dbReference>